<dbReference type="Proteomes" id="UP000054018">
    <property type="component" value="Unassembled WGS sequence"/>
</dbReference>
<feature type="region of interest" description="Disordered" evidence="1">
    <location>
        <begin position="1"/>
        <end position="20"/>
    </location>
</feature>
<reference evidence="3" key="2">
    <citation type="submission" date="2015-01" db="EMBL/GenBank/DDBJ databases">
        <title>Evolutionary Origins and Diversification of the Mycorrhizal Mutualists.</title>
        <authorList>
            <consortium name="DOE Joint Genome Institute"/>
            <consortium name="Mycorrhizal Genomics Consortium"/>
            <person name="Kohler A."/>
            <person name="Kuo A."/>
            <person name="Nagy L.G."/>
            <person name="Floudas D."/>
            <person name="Copeland A."/>
            <person name="Barry K.W."/>
            <person name="Cichocki N."/>
            <person name="Veneault-Fourrey C."/>
            <person name="LaButti K."/>
            <person name="Lindquist E.A."/>
            <person name="Lipzen A."/>
            <person name="Lundell T."/>
            <person name="Morin E."/>
            <person name="Murat C."/>
            <person name="Riley R."/>
            <person name="Ohm R."/>
            <person name="Sun H."/>
            <person name="Tunlid A."/>
            <person name="Henrissat B."/>
            <person name="Grigoriev I.V."/>
            <person name="Hibbett D.S."/>
            <person name="Martin F."/>
        </authorList>
    </citation>
    <scope>NUCLEOTIDE SEQUENCE [LARGE SCALE GENOMIC DNA]</scope>
    <source>
        <strain evidence="3">441</strain>
    </source>
</reference>
<sequence>MPCARHTQYDSSQHVPGSRTAYHRPTTYMMRLYSPWTRFAHSLARYRPPPADEGIVLEI</sequence>
<evidence type="ECO:0000313" key="2">
    <source>
        <dbReference type="EMBL" id="KIK11150.1"/>
    </source>
</evidence>
<evidence type="ECO:0000256" key="1">
    <source>
        <dbReference type="SAM" id="MobiDB-lite"/>
    </source>
</evidence>
<accession>A0A0C9XFR6</accession>
<protein>
    <submittedName>
        <fullName evidence="2">Uncharacterized protein</fullName>
    </submittedName>
</protein>
<evidence type="ECO:0000313" key="3">
    <source>
        <dbReference type="Proteomes" id="UP000054018"/>
    </source>
</evidence>
<proteinExistence type="predicted"/>
<dbReference type="EMBL" id="KN834290">
    <property type="protein sequence ID" value="KIK11150.1"/>
    <property type="molecule type" value="Genomic_DNA"/>
</dbReference>
<dbReference type="AlphaFoldDB" id="A0A0C9XFR6"/>
<organism evidence="2 3">
    <name type="scientific">Pisolithus microcarpus 441</name>
    <dbReference type="NCBI Taxonomy" id="765257"/>
    <lineage>
        <taxon>Eukaryota</taxon>
        <taxon>Fungi</taxon>
        <taxon>Dikarya</taxon>
        <taxon>Basidiomycota</taxon>
        <taxon>Agaricomycotina</taxon>
        <taxon>Agaricomycetes</taxon>
        <taxon>Agaricomycetidae</taxon>
        <taxon>Boletales</taxon>
        <taxon>Sclerodermatineae</taxon>
        <taxon>Pisolithaceae</taxon>
        <taxon>Pisolithus</taxon>
    </lineage>
</organism>
<reference evidence="2 3" key="1">
    <citation type="submission" date="2014-04" db="EMBL/GenBank/DDBJ databases">
        <authorList>
            <consortium name="DOE Joint Genome Institute"/>
            <person name="Kuo A."/>
            <person name="Kohler A."/>
            <person name="Costa M.D."/>
            <person name="Nagy L.G."/>
            <person name="Floudas D."/>
            <person name="Copeland A."/>
            <person name="Barry K.W."/>
            <person name="Cichocki N."/>
            <person name="Veneault-Fourrey C."/>
            <person name="LaButti K."/>
            <person name="Lindquist E.A."/>
            <person name="Lipzen A."/>
            <person name="Lundell T."/>
            <person name="Morin E."/>
            <person name="Murat C."/>
            <person name="Sun H."/>
            <person name="Tunlid A."/>
            <person name="Henrissat B."/>
            <person name="Grigoriev I.V."/>
            <person name="Hibbett D.S."/>
            <person name="Martin F."/>
            <person name="Nordberg H.P."/>
            <person name="Cantor M.N."/>
            <person name="Hua S.X."/>
        </authorList>
    </citation>
    <scope>NUCLEOTIDE SEQUENCE [LARGE SCALE GENOMIC DNA]</scope>
    <source>
        <strain evidence="2 3">441</strain>
    </source>
</reference>
<keyword evidence="3" id="KW-1185">Reference proteome</keyword>
<name>A0A0C9XFR6_9AGAM</name>
<gene>
    <name evidence="2" type="ORF">PISMIDRAFT_690549</name>
</gene>
<dbReference type="HOGENOM" id="CLU_2984654_0_0_1"/>